<dbReference type="PROSITE" id="PS50850">
    <property type="entry name" value="MFS"/>
    <property type="match status" value="1"/>
</dbReference>
<feature type="transmembrane region" description="Helical" evidence="5">
    <location>
        <begin position="294"/>
        <end position="313"/>
    </location>
</feature>
<organism evidence="7 8">
    <name type="scientific">Hymenobacter glacieicola</name>
    <dbReference type="NCBI Taxonomy" id="1562124"/>
    <lineage>
        <taxon>Bacteria</taxon>
        <taxon>Pseudomonadati</taxon>
        <taxon>Bacteroidota</taxon>
        <taxon>Cytophagia</taxon>
        <taxon>Cytophagales</taxon>
        <taxon>Hymenobacteraceae</taxon>
        <taxon>Hymenobacter</taxon>
    </lineage>
</organism>
<comment type="caution">
    <text evidence="7">The sequence shown here is derived from an EMBL/GenBank/DDBJ whole genome shotgun (WGS) entry which is preliminary data.</text>
</comment>
<dbReference type="PANTHER" id="PTHR23514">
    <property type="entry name" value="BYPASS OF STOP CODON PROTEIN 6"/>
    <property type="match status" value="1"/>
</dbReference>
<feature type="transmembrane region" description="Helical" evidence="5">
    <location>
        <begin position="203"/>
        <end position="225"/>
    </location>
</feature>
<sequence length="403" mass="42264">MAERTPVQHRVAVSALFFVAGLCFASWASRIPDIGLQLKLSEGELGQLLLALPVGSMLALPVAGWLVHTYGSRLIVLTATCLYAGFLPLLGWAGGFWSLAGSLVLFGFAGNLLNISVNTQAIGVQAAYGKPIMASFHGLWSLAGFLGGAVGTLLLHWRYTPLQHFLLITGGGLLLTLLAHQRTLPLDTRPDAGGPSLRRPEPYLVRIGLIAFCGMLCEGCMFDWSGVYFQKVVRPDASLVTAGYVACMSTMALGRFISDYFTHRFGTSRMLQLSSALITLGLLLAVIWPSVVPAGVGFLLVGFGIASVTPLAYSAAGQSTTVSPGVALATVSSIGYLGFLLGPPLIGLVAEALNLRVSFALVAGLGAAIGLLAVRAELQPISSKVATRPQGQLPPASANVFLE</sequence>
<evidence type="ECO:0000256" key="2">
    <source>
        <dbReference type="ARBA" id="ARBA00022692"/>
    </source>
</evidence>
<feature type="transmembrane region" description="Helical" evidence="5">
    <location>
        <begin position="12"/>
        <end position="28"/>
    </location>
</feature>
<dbReference type="Gene3D" id="1.20.1250.20">
    <property type="entry name" value="MFS general substrate transporter like domains"/>
    <property type="match status" value="1"/>
</dbReference>
<accession>A0ABQ1WX07</accession>
<dbReference type="RefSeq" id="WP_188558338.1">
    <property type="nucleotide sequence ID" value="NZ_BMGS01000006.1"/>
</dbReference>
<feature type="transmembrane region" description="Helical" evidence="5">
    <location>
        <begin position="270"/>
        <end position="288"/>
    </location>
</feature>
<feature type="transmembrane region" description="Helical" evidence="5">
    <location>
        <begin position="162"/>
        <end position="179"/>
    </location>
</feature>
<feature type="transmembrane region" description="Helical" evidence="5">
    <location>
        <begin position="325"/>
        <end position="349"/>
    </location>
</feature>
<comment type="subcellular location">
    <subcellularLocation>
        <location evidence="1">Membrane</location>
        <topology evidence="1">Multi-pass membrane protein</topology>
    </subcellularLocation>
</comment>
<dbReference type="EMBL" id="BMGS01000006">
    <property type="protein sequence ID" value="GGG49140.1"/>
    <property type="molecule type" value="Genomic_DNA"/>
</dbReference>
<evidence type="ECO:0000256" key="1">
    <source>
        <dbReference type="ARBA" id="ARBA00004141"/>
    </source>
</evidence>
<keyword evidence="4 5" id="KW-0472">Membrane</keyword>
<dbReference type="PANTHER" id="PTHR23514:SF13">
    <property type="entry name" value="INNER MEMBRANE PROTEIN YBJJ"/>
    <property type="match status" value="1"/>
</dbReference>
<name>A0ABQ1WX07_9BACT</name>
<dbReference type="CDD" id="cd17393">
    <property type="entry name" value="MFS_MosC_like"/>
    <property type="match status" value="1"/>
</dbReference>
<dbReference type="InterPro" id="IPR051788">
    <property type="entry name" value="MFS_Transporter"/>
</dbReference>
<evidence type="ECO:0000256" key="5">
    <source>
        <dbReference type="SAM" id="Phobius"/>
    </source>
</evidence>
<evidence type="ECO:0000256" key="3">
    <source>
        <dbReference type="ARBA" id="ARBA00022989"/>
    </source>
</evidence>
<gene>
    <name evidence="7" type="ORF">GCM10011378_26590</name>
</gene>
<dbReference type="Proteomes" id="UP000601361">
    <property type="component" value="Unassembled WGS sequence"/>
</dbReference>
<evidence type="ECO:0000313" key="7">
    <source>
        <dbReference type="EMBL" id="GGG49140.1"/>
    </source>
</evidence>
<feature type="transmembrane region" description="Helical" evidence="5">
    <location>
        <begin position="48"/>
        <end position="67"/>
    </location>
</feature>
<feature type="domain" description="Major facilitator superfamily (MFS) profile" evidence="6">
    <location>
        <begin position="203"/>
        <end position="403"/>
    </location>
</feature>
<reference evidence="8" key="1">
    <citation type="journal article" date="2019" name="Int. J. Syst. Evol. Microbiol.">
        <title>The Global Catalogue of Microorganisms (GCM) 10K type strain sequencing project: providing services to taxonomists for standard genome sequencing and annotation.</title>
        <authorList>
            <consortium name="The Broad Institute Genomics Platform"/>
            <consortium name="The Broad Institute Genome Sequencing Center for Infectious Disease"/>
            <person name="Wu L."/>
            <person name="Ma J."/>
        </authorList>
    </citation>
    <scope>NUCLEOTIDE SEQUENCE [LARGE SCALE GENOMIC DNA]</scope>
    <source>
        <strain evidence="8">CGMCC 1.12990</strain>
    </source>
</reference>
<keyword evidence="3 5" id="KW-1133">Transmembrane helix</keyword>
<feature type="transmembrane region" description="Helical" evidence="5">
    <location>
        <begin position="237"/>
        <end position="258"/>
    </location>
</feature>
<dbReference type="InterPro" id="IPR011701">
    <property type="entry name" value="MFS"/>
</dbReference>
<feature type="transmembrane region" description="Helical" evidence="5">
    <location>
        <begin position="355"/>
        <end position="374"/>
    </location>
</feature>
<feature type="transmembrane region" description="Helical" evidence="5">
    <location>
        <begin position="99"/>
        <end position="117"/>
    </location>
</feature>
<dbReference type="Pfam" id="PF07690">
    <property type="entry name" value="MFS_1"/>
    <property type="match status" value="1"/>
</dbReference>
<dbReference type="InterPro" id="IPR020846">
    <property type="entry name" value="MFS_dom"/>
</dbReference>
<evidence type="ECO:0000313" key="8">
    <source>
        <dbReference type="Proteomes" id="UP000601361"/>
    </source>
</evidence>
<keyword evidence="2 5" id="KW-0812">Transmembrane</keyword>
<dbReference type="InterPro" id="IPR036259">
    <property type="entry name" value="MFS_trans_sf"/>
</dbReference>
<feature type="transmembrane region" description="Helical" evidence="5">
    <location>
        <begin position="138"/>
        <end position="156"/>
    </location>
</feature>
<protein>
    <submittedName>
        <fullName evidence="7">MFS transporter</fullName>
    </submittedName>
</protein>
<keyword evidence="8" id="KW-1185">Reference proteome</keyword>
<dbReference type="SUPFAM" id="SSF103473">
    <property type="entry name" value="MFS general substrate transporter"/>
    <property type="match status" value="1"/>
</dbReference>
<feature type="transmembrane region" description="Helical" evidence="5">
    <location>
        <begin position="74"/>
        <end position="93"/>
    </location>
</feature>
<evidence type="ECO:0000256" key="4">
    <source>
        <dbReference type="ARBA" id="ARBA00023136"/>
    </source>
</evidence>
<evidence type="ECO:0000259" key="6">
    <source>
        <dbReference type="PROSITE" id="PS50850"/>
    </source>
</evidence>
<proteinExistence type="predicted"/>